<dbReference type="AlphaFoldDB" id="A0A5C6FHJ7"/>
<comment type="caution">
    <text evidence="1">The sequence shown here is derived from an EMBL/GenBank/DDBJ whole genome shotgun (WGS) entry which is preliminary data.</text>
</comment>
<protein>
    <recommendedName>
        <fullName evidence="3">PEP-CTERM protein-sorting domain-containing protein</fullName>
    </recommendedName>
</protein>
<name>A0A5C6FHJ7_9PLAN</name>
<dbReference type="Proteomes" id="UP000316476">
    <property type="component" value="Unassembled WGS sequence"/>
</dbReference>
<dbReference type="EMBL" id="SJPZ01000004">
    <property type="protein sequence ID" value="TWU59669.1"/>
    <property type="molecule type" value="Genomic_DNA"/>
</dbReference>
<sequence length="199" mass="20385">MTLFRNIAFCVTLCVANACQGAIDVSIDSSVLAPGDTTGKLTVVFSGNPSDEAVQGYDLTFDFLDYTGSLIGQTVSVDSRTIFGSFLDLGSTALPTAVAQGGTINAVGTYLGAGPTATTSGTQILEYDFSLANPVSSGDGFTVALNQSSTINDANLQPISISSFGTTTVSAVPEPNSIAAIACVGTIAGIYRRRKNKMA</sequence>
<organism evidence="1 2">
    <name type="scientific">Crateriforma conspicua</name>
    <dbReference type="NCBI Taxonomy" id="2527996"/>
    <lineage>
        <taxon>Bacteria</taxon>
        <taxon>Pseudomonadati</taxon>
        <taxon>Planctomycetota</taxon>
        <taxon>Planctomycetia</taxon>
        <taxon>Planctomycetales</taxon>
        <taxon>Planctomycetaceae</taxon>
        <taxon>Crateriforma</taxon>
    </lineage>
</organism>
<dbReference type="RefSeq" id="WP_146416466.1">
    <property type="nucleotide sequence ID" value="NZ_SJPZ01000004.1"/>
</dbReference>
<gene>
    <name evidence="1" type="ORF">V7x_54430</name>
</gene>
<evidence type="ECO:0008006" key="3">
    <source>
        <dbReference type="Google" id="ProtNLM"/>
    </source>
</evidence>
<accession>A0A5C6FHJ7</accession>
<proteinExistence type="predicted"/>
<evidence type="ECO:0000313" key="1">
    <source>
        <dbReference type="EMBL" id="TWU59669.1"/>
    </source>
</evidence>
<reference evidence="1 2" key="1">
    <citation type="submission" date="2019-02" db="EMBL/GenBank/DDBJ databases">
        <title>Deep-cultivation of Planctomycetes and their phenomic and genomic characterization uncovers novel biology.</title>
        <authorList>
            <person name="Wiegand S."/>
            <person name="Jogler M."/>
            <person name="Boedeker C."/>
            <person name="Pinto D."/>
            <person name="Vollmers J."/>
            <person name="Rivas-Marin E."/>
            <person name="Kohn T."/>
            <person name="Peeters S.H."/>
            <person name="Heuer A."/>
            <person name="Rast P."/>
            <person name="Oberbeckmann S."/>
            <person name="Bunk B."/>
            <person name="Jeske O."/>
            <person name="Meyerdierks A."/>
            <person name="Storesund J.E."/>
            <person name="Kallscheuer N."/>
            <person name="Luecker S."/>
            <person name="Lage O.M."/>
            <person name="Pohl T."/>
            <person name="Merkel B.J."/>
            <person name="Hornburger P."/>
            <person name="Mueller R.-W."/>
            <person name="Bruemmer F."/>
            <person name="Labrenz M."/>
            <person name="Spormann A.M."/>
            <person name="Op Den Camp H."/>
            <person name="Overmann J."/>
            <person name="Amann R."/>
            <person name="Jetten M.S.M."/>
            <person name="Mascher T."/>
            <person name="Medema M.H."/>
            <person name="Devos D.P."/>
            <person name="Kaster A.-K."/>
            <person name="Ovreas L."/>
            <person name="Rohde M."/>
            <person name="Galperin M.Y."/>
            <person name="Jogler C."/>
        </authorList>
    </citation>
    <scope>NUCLEOTIDE SEQUENCE [LARGE SCALE GENOMIC DNA]</scope>
    <source>
        <strain evidence="1 2">V7</strain>
    </source>
</reference>
<evidence type="ECO:0000313" key="2">
    <source>
        <dbReference type="Proteomes" id="UP000316476"/>
    </source>
</evidence>